<evidence type="ECO:0000313" key="1">
    <source>
        <dbReference type="EMBL" id="OQO02697.1"/>
    </source>
</evidence>
<evidence type="ECO:0000313" key="2">
    <source>
        <dbReference type="Proteomes" id="UP000192596"/>
    </source>
</evidence>
<dbReference type="STRING" id="1507870.A0A1V8SU30"/>
<comment type="caution">
    <text evidence="1">The sequence shown here is derived from an EMBL/GenBank/DDBJ whole genome shotgun (WGS) entry which is preliminary data.</text>
</comment>
<dbReference type="InParanoid" id="A0A1V8SU30"/>
<reference evidence="2" key="1">
    <citation type="submission" date="2017-03" db="EMBL/GenBank/DDBJ databases">
        <title>Genomes of endolithic fungi from Antarctica.</title>
        <authorList>
            <person name="Coleine C."/>
            <person name="Masonjones S."/>
            <person name="Stajich J.E."/>
        </authorList>
    </citation>
    <scope>NUCLEOTIDE SEQUENCE [LARGE SCALE GENOMIC DNA]</scope>
    <source>
        <strain evidence="2">CCFEE 5527</strain>
    </source>
</reference>
<keyword evidence="2" id="KW-1185">Reference proteome</keyword>
<protein>
    <recommendedName>
        <fullName evidence="3">F-box domain-containing protein</fullName>
    </recommendedName>
</protein>
<sequence length="199" mass="22492">MSTYATRLETFLPHWNSNITSSRQLASMGHTCDRPPLESLEDGSRCIECSRFVPKATSVAILEGPMVDLTNGRLSLHHPKCTHLQLRFPFESLKPDIGRYDFAKVRDRWERKAAPPASDTPQSSGLFTLPAELRLQIYSYIIPPASPVTKMVQLNRDSNRMITERGLHRPGHRDLTLSRLLSTCKAIHAEALDLLFRNA</sequence>
<evidence type="ECO:0008006" key="3">
    <source>
        <dbReference type="Google" id="ProtNLM"/>
    </source>
</evidence>
<dbReference type="InterPro" id="IPR038883">
    <property type="entry name" value="AN11006-like"/>
</dbReference>
<accession>A0A1V8SU30</accession>
<dbReference type="OrthoDB" id="2951834at2759"/>
<dbReference type="AlphaFoldDB" id="A0A1V8SU30"/>
<gene>
    <name evidence="1" type="ORF">B0A48_12226</name>
</gene>
<dbReference type="EMBL" id="NAJO01000027">
    <property type="protein sequence ID" value="OQO02697.1"/>
    <property type="molecule type" value="Genomic_DNA"/>
</dbReference>
<organism evidence="1 2">
    <name type="scientific">Cryoendolithus antarcticus</name>
    <dbReference type="NCBI Taxonomy" id="1507870"/>
    <lineage>
        <taxon>Eukaryota</taxon>
        <taxon>Fungi</taxon>
        <taxon>Dikarya</taxon>
        <taxon>Ascomycota</taxon>
        <taxon>Pezizomycotina</taxon>
        <taxon>Dothideomycetes</taxon>
        <taxon>Dothideomycetidae</taxon>
        <taxon>Cladosporiales</taxon>
        <taxon>Cladosporiaceae</taxon>
        <taxon>Cryoendolithus</taxon>
    </lineage>
</organism>
<dbReference type="PANTHER" id="PTHR42085">
    <property type="entry name" value="F-BOX DOMAIN-CONTAINING PROTEIN"/>
    <property type="match status" value="1"/>
</dbReference>
<name>A0A1V8SU30_9PEZI</name>
<proteinExistence type="predicted"/>
<dbReference type="Proteomes" id="UP000192596">
    <property type="component" value="Unassembled WGS sequence"/>
</dbReference>
<dbReference type="PANTHER" id="PTHR42085:SF2">
    <property type="entry name" value="F-BOX DOMAIN-CONTAINING PROTEIN"/>
    <property type="match status" value="1"/>
</dbReference>